<feature type="region of interest" description="Disordered" evidence="1">
    <location>
        <begin position="1"/>
        <end position="22"/>
    </location>
</feature>
<proteinExistence type="predicted"/>
<feature type="compositionally biased region" description="Low complexity" evidence="1">
    <location>
        <begin position="12"/>
        <end position="22"/>
    </location>
</feature>
<dbReference type="EMBL" id="HACG01002535">
    <property type="protein sequence ID" value="CEK49400.1"/>
    <property type="molecule type" value="Transcribed_RNA"/>
</dbReference>
<sequence>SPVSDSPGNEYPDSQNPSPSPNDFEYLVGDPVFQYPIFPPEFYDYQDYYDYFYPYEYDYYDFYSLSPFLNIENAYFQVNADVALIVADNVESIIVQTSDGCVSDDSSCEDD</sequence>
<organism evidence="2">
    <name type="scientific">Arion vulgaris</name>
    <dbReference type="NCBI Taxonomy" id="1028688"/>
    <lineage>
        <taxon>Eukaryota</taxon>
        <taxon>Metazoa</taxon>
        <taxon>Spiralia</taxon>
        <taxon>Lophotrochozoa</taxon>
        <taxon>Mollusca</taxon>
        <taxon>Gastropoda</taxon>
        <taxon>Heterobranchia</taxon>
        <taxon>Euthyneura</taxon>
        <taxon>Panpulmonata</taxon>
        <taxon>Eupulmonata</taxon>
        <taxon>Stylommatophora</taxon>
        <taxon>Helicina</taxon>
        <taxon>Arionoidea</taxon>
        <taxon>Arionidae</taxon>
        <taxon>Arion</taxon>
    </lineage>
</organism>
<name>A0A0B6Y1K0_9EUPU</name>
<gene>
    <name evidence="2" type="primary">ORF7590</name>
</gene>
<evidence type="ECO:0000313" key="2">
    <source>
        <dbReference type="EMBL" id="CEK49400.1"/>
    </source>
</evidence>
<dbReference type="AlphaFoldDB" id="A0A0B6Y1K0"/>
<feature type="non-terminal residue" evidence="2">
    <location>
        <position position="1"/>
    </location>
</feature>
<evidence type="ECO:0000256" key="1">
    <source>
        <dbReference type="SAM" id="MobiDB-lite"/>
    </source>
</evidence>
<protein>
    <submittedName>
        <fullName evidence="2">Uncharacterized protein</fullName>
    </submittedName>
</protein>
<reference evidence="2" key="1">
    <citation type="submission" date="2014-12" db="EMBL/GenBank/DDBJ databases">
        <title>Insight into the proteome of Arion vulgaris.</title>
        <authorList>
            <person name="Aradska J."/>
            <person name="Bulat T."/>
            <person name="Smidak R."/>
            <person name="Sarate P."/>
            <person name="Gangsoo J."/>
            <person name="Sialana F."/>
            <person name="Bilban M."/>
            <person name="Lubec G."/>
        </authorList>
    </citation>
    <scope>NUCLEOTIDE SEQUENCE</scope>
    <source>
        <tissue evidence="2">Skin</tissue>
    </source>
</reference>
<feature type="non-terminal residue" evidence="2">
    <location>
        <position position="111"/>
    </location>
</feature>
<accession>A0A0B6Y1K0</accession>